<gene>
    <name evidence="4" type="ORF">DQK91_07360</name>
    <name evidence="3" type="ORF">E8L03_04940</name>
</gene>
<organism evidence="4 5">
    <name type="scientific">Oceanidesulfovibrio marinus</name>
    <dbReference type="NCBI Taxonomy" id="370038"/>
    <lineage>
        <taxon>Bacteria</taxon>
        <taxon>Pseudomonadati</taxon>
        <taxon>Thermodesulfobacteriota</taxon>
        <taxon>Desulfovibrionia</taxon>
        <taxon>Desulfovibrionales</taxon>
        <taxon>Desulfovibrionaceae</taxon>
        <taxon>Oceanidesulfovibrio</taxon>
    </lineage>
</organism>
<dbReference type="RefSeq" id="WP_144234762.1">
    <property type="nucleotide sequence ID" value="NZ_CP039543.1"/>
</dbReference>
<evidence type="ECO:0000313" key="5">
    <source>
        <dbReference type="Proteomes" id="UP000434052"/>
    </source>
</evidence>
<evidence type="ECO:0000313" key="3">
    <source>
        <dbReference type="EMBL" id="QJT08312.1"/>
    </source>
</evidence>
<accession>A0A6P1ZIK7</accession>
<name>A0A6P1ZIK7_9BACT</name>
<evidence type="ECO:0000256" key="2">
    <source>
        <dbReference type="SAM" id="SignalP"/>
    </source>
</evidence>
<evidence type="ECO:0000313" key="4">
    <source>
        <dbReference type="EMBL" id="TVM35202.1"/>
    </source>
</evidence>
<feature type="signal peptide" evidence="2">
    <location>
        <begin position="1"/>
        <end position="22"/>
    </location>
</feature>
<feature type="compositionally biased region" description="Gly residues" evidence="1">
    <location>
        <begin position="232"/>
        <end position="245"/>
    </location>
</feature>
<proteinExistence type="predicted"/>
<reference evidence="3 6" key="2">
    <citation type="submission" date="2019-04" db="EMBL/GenBank/DDBJ databases">
        <title>Isolation and culture of sulfate reducing bacteria from the cold seep of the South China Sea.</title>
        <authorList>
            <person name="Sun C."/>
            <person name="Liu R."/>
        </authorList>
    </citation>
    <scope>NUCLEOTIDE SEQUENCE [LARGE SCALE GENOMIC DNA]</scope>
    <source>
        <strain evidence="3 6">CS1</strain>
    </source>
</reference>
<protein>
    <submittedName>
        <fullName evidence="4">Uncharacterized protein</fullName>
    </submittedName>
</protein>
<dbReference type="EMBL" id="QMIF01000003">
    <property type="protein sequence ID" value="TVM35202.1"/>
    <property type="molecule type" value="Genomic_DNA"/>
</dbReference>
<feature type="region of interest" description="Disordered" evidence="1">
    <location>
        <begin position="167"/>
        <end position="245"/>
    </location>
</feature>
<dbReference type="EMBL" id="CP039543">
    <property type="protein sequence ID" value="QJT08312.1"/>
    <property type="molecule type" value="Genomic_DNA"/>
</dbReference>
<dbReference type="OrthoDB" id="9842849at2"/>
<reference evidence="4 5" key="1">
    <citation type="submission" date="2018-06" db="EMBL/GenBank/DDBJ databases">
        <title>Complete genome of Desulfovibrio marinus P48SEP.</title>
        <authorList>
            <person name="Crispim J.S."/>
            <person name="Vidigal P.M.P."/>
            <person name="Silva L.C.F."/>
            <person name="Araujo L.C."/>
            <person name="Laguardia C.N."/>
            <person name="Dias R.S."/>
            <person name="Sousa M.P."/>
            <person name="Paula S.O."/>
            <person name="Silva C."/>
        </authorList>
    </citation>
    <scope>NUCLEOTIDE SEQUENCE [LARGE SCALE GENOMIC DNA]</scope>
    <source>
        <strain evidence="4 5">P48SEP</strain>
    </source>
</reference>
<feature type="chain" id="PRO_5030159401" evidence="2">
    <location>
        <begin position="23"/>
        <end position="245"/>
    </location>
</feature>
<dbReference type="Proteomes" id="UP000434052">
    <property type="component" value="Unassembled WGS sequence"/>
</dbReference>
<evidence type="ECO:0000313" key="6">
    <source>
        <dbReference type="Proteomes" id="UP000503251"/>
    </source>
</evidence>
<evidence type="ECO:0000256" key="1">
    <source>
        <dbReference type="SAM" id="MobiDB-lite"/>
    </source>
</evidence>
<sequence>MTRSFQRLAALALITASILVCAHGTAVAQSFRVLVSTDHRQLRSMMLDVTGYSTSPRGSEETLRQEALDDACRRALEIARKDLQGKIDSRHLKMHLAFLGEPEVAPMQGPSAGNKAPSAGQIARTAVFIHSAEKMEIPRHTGGDAVPAYALSVTAEVVYVLQPTDADENHLQKPPPLPMAQPGQSPSRLKGEAGQKIREEAEESMAKQLLEAITSGGADESGIDGSDMALPGYGGRGQNGSGNAP</sequence>
<keyword evidence="6" id="KW-1185">Reference proteome</keyword>
<dbReference type="Proteomes" id="UP000503251">
    <property type="component" value="Chromosome"/>
</dbReference>
<keyword evidence="2" id="KW-0732">Signal</keyword>
<dbReference type="AlphaFoldDB" id="A0A6P1ZIK7"/>
<feature type="compositionally biased region" description="Basic and acidic residues" evidence="1">
    <location>
        <begin position="189"/>
        <end position="199"/>
    </location>
</feature>